<proteinExistence type="predicted"/>
<gene>
    <name evidence="1" type="ORF">GJA_2713</name>
</gene>
<accession>W0V3D7</accession>
<dbReference type="HOGENOM" id="CLU_1641480_0_0_4"/>
<organism evidence="1 2">
    <name type="scientific">Janthinobacterium agaricidamnosum NBRC 102515 = DSM 9628</name>
    <dbReference type="NCBI Taxonomy" id="1349767"/>
    <lineage>
        <taxon>Bacteria</taxon>
        <taxon>Pseudomonadati</taxon>
        <taxon>Pseudomonadota</taxon>
        <taxon>Betaproteobacteria</taxon>
        <taxon>Burkholderiales</taxon>
        <taxon>Oxalobacteraceae</taxon>
        <taxon>Janthinobacterium</taxon>
    </lineage>
</organism>
<dbReference type="KEGG" id="jag:GJA_2713"/>
<sequence>MLMISALSPNLAAVERGYIVLKGRQAGLLAALPMPGDQLDIAKSKVSIRDLGALAAACGHEFALFTLKGRRLLVRGDTAGILLTEQELRLLAGLGYRFSGHSHPRVNGPGDQLSVNASGSDRAVLQSIFSKQRRSVIIDSGGNRNVFEIQPGSDTLIFPEG</sequence>
<evidence type="ECO:0000313" key="2">
    <source>
        <dbReference type="Proteomes" id="UP000027604"/>
    </source>
</evidence>
<dbReference type="EMBL" id="HG322949">
    <property type="protein sequence ID" value="CDG83344.1"/>
    <property type="molecule type" value="Genomic_DNA"/>
</dbReference>
<keyword evidence="2" id="KW-1185">Reference proteome</keyword>
<dbReference type="eggNOG" id="COG3157">
    <property type="taxonomic scope" value="Bacteria"/>
</dbReference>
<dbReference type="OrthoDB" id="2088001at2"/>
<dbReference type="RefSeq" id="WP_038492747.1">
    <property type="nucleotide sequence ID" value="NZ_BCTH01000146.1"/>
</dbReference>
<evidence type="ECO:0000313" key="1">
    <source>
        <dbReference type="EMBL" id="CDG83344.1"/>
    </source>
</evidence>
<reference evidence="1 2" key="1">
    <citation type="journal article" date="2015" name="Genome Announc.">
        <title>Genome Sequence of Mushroom Soft-Rot Pathogen Janthinobacterium agaricidamnosum.</title>
        <authorList>
            <person name="Graupner K."/>
            <person name="Lackner G."/>
            <person name="Hertweck C."/>
        </authorList>
    </citation>
    <scope>NUCLEOTIDE SEQUENCE [LARGE SCALE GENOMIC DNA]</scope>
    <source>
        <strain evidence="2">NBRC 102515 / DSM 9628</strain>
    </source>
</reference>
<name>W0V3D7_9BURK</name>
<protein>
    <submittedName>
        <fullName evidence="1">Uncharacterized protein</fullName>
    </submittedName>
</protein>
<dbReference type="Proteomes" id="UP000027604">
    <property type="component" value="Chromosome I"/>
</dbReference>
<dbReference type="AlphaFoldDB" id="W0V3D7"/>
<dbReference type="STRING" id="1349767.GJA_2713"/>
<dbReference type="PATRIC" id="fig|1349767.4.peg.4439"/>